<accession>A0AAW2QHI0</accession>
<reference evidence="1" key="2">
    <citation type="journal article" date="2024" name="Plant">
        <title>Genomic evolution and insights into agronomic trait innovations of Sesamum species.</title>
        <authorList>
            <person name="Miao H."/>
            <person name="Wang L."/>
            <person name="Qu L."/>
            <person name="Liu H."/>
            <person name="Sun Y."/>
            <person name="Le M."/>
            <person name="Wang Q."/>
            <person name="Wei S."/>
            <person name="Zheng Y."/>
            <person name="Lin W."/>
            <person name="Duan Y."/>
            <person name="Cao H."/>
            <person name="Xiong S."/>
            <person name="Wang X."/>
            <person name="Wei L."/>
            <person name="Li C."/>
            <person name="Ma Q."/>
            <person name="Ju M."/>
            <person name="Zhao R."/>
            <person name="Li G."/>
            <person name="Mu C."/>
            <person name="Tian Q."/>
            <person name="Mei H."/>
            <person name="Zhang T."/>
            <person name="Gao T."/>
            <person name="Zhang H."/>
        </authorList>
    </citation>
    <scope>NUCLEOTIDE SEQUENCE</scope>
    <source>
        <strain evidence="1">G02</strain>
    </source>
</reference>
<protein>
    <recommendedName>
        <fullName evidence="2">Retrotransposon gag domain-containing protein</fullName>
    </recommendedName>
</protein>
<dbReference type="PANTHER" id="PTHR37610">
    <property type="entry name" value="CCHC-TYPE DOMAIN-CONTAINING PROTEIN"/>
    <property type="match status" value="1"/>
</dbReference>
<sequence length="207" mass="23583">MENYRFNGQNIKHDIFEDIVNVYLYASSVRSLWLDLEAHYGECEGPLLYKIPREIGSMTQGNMTVTAYYTNMKQLWDELACLMPPAMFKPQRQVNLGIVDSGENSTLLGKGYENRGASRPRNNIQRKGLMDERNLICENCHKAKHSKETYFRLHGVPNWYKELTDQRKRNGNGSCAYAVNDSNSVDVPANAGSDLVADLMEAQNYSD</sequence>
<dbReference type="AlphaFoldDB" id="A0AAW2QHI0"/>
<organism evidence="1">
    <name type="scientific">Sesamum radiatum</name>
    <name type="common">Black benniseed</name>
    <dbReference type="NCBI Taxonomy" id="300843"/>
    <lineage>
        <taxon>Eukaryota</taxon>
        <taxon>Viridiplantae</taxon>
        <taxon>Streptophyta</taxon>
        <taxon>Embryophyta</taxon>
        <taxon>Tracheophyta</taxon>
        <taxon>Spermatophyta</taxon>
        <taxon>Magnoliopsida</taxon>
        <taxon>eudicotyledons</taxon>
        <taxon>Gunneridae</taxon>
        <taxon>Pentapetalae</taxon>
        <taxon>asterids</taxon>
        <taxon>lamiids</taxon>
        <taxon>Lamiales</taxon>
        <taxon>Pedaliaceae</taxon>
        <taxon>Sesamum</taxon>
    </lineage>
</organism>
<dbReference type="PANTHER" id="PTHR37610:SF40">
    <property type="entry name" value="OS01G0909600 PROTEIN"/>
    <property type="match status" value="1"/>
</dbReference>
<dbReference type="EMBL" id="JACGWJ010000015">
    <property type="protein sequence ID" value="KAL0367249.1"/>
    <property type="molecule type" value="Genomic_DNA"/>
</dbReference>
<proteinExistence type="predicted"/>
<reference evidence="1" key="1">
    <citation type="submission" date="2020-06" db="EMBL/GenBank/DDBJ databases">
        <authorList>
            <person name="Li T."/>
            <person name="Hu X."/>
            <person name="Zhang T."/>
            <person name="Song X."/>
            <person name="Zhang H."/>
            <person name="Dai N."/>
            <person name="Sheng W."/>
            <person name="Hou X."/>
            <person name="Wei L."/>
        </authorList>
    </citation>
    <scope>NUCLEOTIDE SEQUENCE</scope>
    <source>
        <strain evidence="1">G02</strain>
        <tissue evidence="1">Leaf</tissue>
    </source>
</reference>
<evidence type="ECO:0008006" key="2">
    <source>
        <dbReference type="Google" id="ProtNLM"/>
    </source>
</evidence>
<comment type="caution">
    <text evidence="1">The sequence shown here is derived from an EMBL/GenBank/DDBJ whole genome shotgun (WGS) entry which is preliminary data.</text>
</comment>
<evidence type="ECO:0000313" key="1">
    <source>
        <dbReference type="EMBL" id="KAL0367249.1"/>
    </source>
</evidence>
<name>A0AAW2QHI0_SESRA</name>
<gene>
    <name evidence="1" type="ORF">Sradi_3615000</name>
</gene>